<sequence>MKFGNFRTLRCSLAWGLDSRPGFAMTTSNPSLTLIGGPTVLIEFDGVRLLTDPTIDPPGLYRETPVRFAKTSGPALSVEALGALDAVLLSHDHHFDNLDHAGRAMLPGAPVVLATQAGAGCLGGNARGLAPFETCMLDTRRPAPAGDRHAGAPRPGRHRTLAGRRGRLRARHRAAGRPALRDGRHRPVSRHGRGGRAVRAARGGAAYRRRGAARALSHDDGQRGRARGGEHVSRRHAGRGPQRGLGPFEGNACAARGQFREAGGGRPADRARARPAVADRVVSA</sequence>
<evidence type="ECO:0008006" key="5">
    <source>
        <dbReference type="Google" id="ProtNLM"/>
    </source>
</evidence>
<feature type="compositionally biased region" description="Basic residues" evidence="2">
    <location>
        <begin position="183"/>
        <end position="196"/>
    </location>
</feature>
<evidence type="ECO:0000256" key="1">
    <source>
        <dbReference type="ARBA" id="ARBA00022801"/>
    </source>
</evidence>
<dbReference type="EMBL" id="CP002580">
    <property type="protein sequence ID" value="AJK45427.1"/>
    <property type="molecule type" value="Genomic_DNA"/>
</dbReference>
<dbReference type="KEGG" id="bgp:BGL_1c08980"/>
<feature type="compositionally biased region" description="Low complexity" evidence="2">
    <location>
        <begin position="197"/>
        <end position="206"/>
    </location>
</feature>
<reference evidence="3 4" key="2">
    <citation type="journal article" date="2016" name="Appl. Microbiol. Biotechnol.">
        <title>Mutations improving production and secretion of extracellular lipase by Burkholderia glumae PG1.</title>
        <authorList>
            <person name="Knapp A."/>
            <person name="Voget S."/>
            <person name="Gao R."/>
            <person name="Zaburannyi N."/>
            <person name="Krysciak D."/>
            <person name="Breuer M."/>
            <person name="Hauer B."/>
            <person name="Streit W.R."/>
            <person name="Muller R."/>
            <person name="Daniel R."/>
            <person name="Jaeger K.E."/>
        </authorList>
    </citation>
    <scope>NUCLEOTIDE SEQUENCE [LARGE SCALE GENOMIC DNA]</scope>
    <source>
        <strain evidence="3 4">PG1</strain>
    </source>
</reference>
<dbReference type="InterPro" id="IPR050114">
    <property type="entry name" value="UPF0173_UPF0282_UlaG_hydrolase"/>
</dbReference>
<feature type="compositionally biased region" description="Basic residues" evidence="2">
    <location>
        <begin position="155"/>
        <end position="175"/>
    </location>
</feature>
<feature type="compositionally biased region" description="Low complexity" evidence="2">
    <location>
        <begin position="274"/>
        <end position="284"/>
    </location>
</feature>
<reference evidence="4" key="1">
    <citation type="submission" date="2011-03" db="EMBL/GenBank/DDBJ databases">
        <authorList>
            <person name="Voget S."/>
            <person name="Streit W.R."/>
            <person name="Jaeger K.E."/>
            <person name="Daniel R."/>
        </authorList>
    </citation>
    <scope>NUCLEOTIDE SEQUENCE [LARGE SCALE GENOMIC DNA]</scope>
    <source>
        <strain evidence="4">PG1</strain>
    </source>
</reference>
<dbReference type="HOGENOM" id="CLU_978866_0_0_4"/>
<feature type="compositionally biased region" description="Basic and acidic residues" evidence="2">
    <location>
        <begin position="141"/>
        <end position="150"/>
    </location>
</feature>
<feature type="compositionally biased region" description="Basic and acidic residues" evidence="2">
    <location>
        <begin position="216"/>
        <end position="232"/>
    </location>
</feature>
<dbReference type="PANTHER" id="PTHR43546">
    <property type="entry name" value="UPF0173 METAL-DEPENDENT HYDROLASE MJ1163-RELATED"/>
    <property type="match status" value="1"/>
</dbReference>
<dbReference type="Proteomes" id="UP000031838">
    <property type="component" value="Chromosome 1"/>
</dbReference>
<dbReference type="GO" id="GO:0016787">
    <property type="term" value="F:hydrolase activity"/>
    <property type="evidence" value="ECO:0007669"/>
    <property type="project" value="UniProtKB-KW"/>
</dbReference>
<dbReference type="PANTHER" id="PTHR43546:SF9">
    <property type="entry name" value="L-ASCORBATE-6-PHOSPHATE LACTONASE ULAG-RELATED"/>
    <property type="match status" value="1"/>
</dbReference>
<organism evidence="3 4">
    <name type="scientific">Burkholderia plantarii</name>
    <dbReference type="NCBI Taxonomy" id="41899"/>
    <lineage>
        <taxon>Bacteria</taxon>
        <taxon>Pseudomonadati</taxon>
        <taxon>Pseudomonadota</taxon>
        <taxon>Betaproteobacteria</taxon>
        <taxon>Burkholderiales</taxon>
        <taxon>Burkholderiaceae</taxon>
        <taxon>Burkholderia</taxon>
    </lineage>
</organism>
<dbReference type="Gene3D" id="3.60.15.10">
    <property type="entry name" value="Ribonuclease Z/Hydroxyacylglutathione hydrolase-like"/>
    <property type="match status" value="1"/>
</dbReference>
<dbReference type="AlphaFoldDB" id="A0A0B6RJE3"/>
<proteinExistence type="predicted"/>
<name>A0A0B6RJE3_BURPL</name>
<evidence type="ECO:0000256" key="2">
    <source>
        <dbReference type="SAM" id="MobiDB-lite"/>
    </source>
</evidence>
<protein>
    <recommendedName>
        <fullName evidence="5">Metallo-beta-lactamase domain-containing protein</fullName>
    </recommendedName>
</protein>
<keyword evidence="1" id="KW-0378">Hydrolase</keyword>
<evidence type="ECO:0000313" key="3">
    <source>
        <dbReference type="EMBL" id="AJK45427.1"/>
    </source>
</evidence>
<dbReference type="SUPFAM" id="SSF56281">
    <property type="entry name" value="Metallo-hydrolase/oxidoreductase"/>
    <property type="match status" value="1"/>
</dbReference>
<accession>A0A0B6RJE3</accession>
<gene>
    <name evidence="3" type="ORF">BGL_1c08980</name>
</gene>
<feature type="region of interest" description="Disordered" evidence="2">
    <location>
        <begin position="141"/>
        <end position="284"/>
    </location>
</feature>
<dbReference type="InterPro" id="IPR036866">
    <property type="entry name" value="RibonucZ/Hydroxyglut_hydro"/>
</dbReference>
<evidence type="ECO:0000313" key="4">
    <source>
        <dbReference type="Proteomes" id="UP000031838"/>
    </source>
</evidence>
<keyword evidence="4" id="KW-1185">Reference proteome</keyword>